<evidence type="ECO:0000313" key="3">
    <source>
        <dbReference type="Proteomes" id="UP001372338"/>
    </source>
</evidence>
<name>A0AAN9J4P1_CROPI</name>
<dbReference type="EMBL" id="JAYWIO010000001">
    <property type="protein sequence ID" value="KAK7291343.1"/>
    <property type="molecule type" value="Genomic_DNA"/>
</dbReference>
<dbReference type="Proteomes" id="UP001372338">
    <property type="component" value="Unassembled WGS sequence"/>
</dbReference>
<accession>A0AAN9J4P1</accession>
<gene>
    <name evidence="2" type="ORF">RIF29_06405</name>
</gene>
<protein>
    <submittedName>
        <fullName evidence="2">Uncharacterized protein</fullName>
    </submittedName>
</protein>
<reference evidence="2 3" key="1">
    <citation type="submission" date="2024-01" db="EMBL/GenBank/DDBJ databases">
        <title>The genomes of 5 underutilized Papilionoideae crops provide insights into root nodulation and disease resistanc.</title>
        <authorList>
            <person name="Yuan L."/>
        </authorList>
    </citation>
    <scope>NUCLEOTIDE SEQUENCE [LARGE SCALE GENOMIC DNA]</scope>
    <source>
        <strain evidence="2">ZHUSHIDOU_FW_LH</strain>
        <tissue evidence="2">Leaf</tissue>
    </source>
</reference>
<keyword evidence="1" id="KW-0472">Membrane</keyword>
<proteinExistence type="predicted"/>
<sequence length="72" mass="8285">MNVQFDFLTFLHSKITYLGFLTFTFSSLLIYFQLLSQISRVPFFHCFKLQNGGSGGGDSLHAMQAVDFRRKI</sequence>
<keyword evidence="1" id="KW-1133">Transmembrane helix</keyword>
<organism evidence="2 3">
    <name type="scientific">Crotalaria pallida</name>
    <name type="common">Smooth rattlebox</name>
    <name type="synonym">Crotalaria striata</name>
    <dbReference type="NCBI Taxonomy" id="3830"/>
    <lineage>
        <taxon>Eukaryota</taxon>
        <taxon>Viridiplantae</taxon>
        <taxon>Streptophyta</taxon>
        <taxon>Embryophyta</taxon>
        <taxon>Tracheophyta</taxon>
        <taxon>Spermatophyta</taxon>
        <taxon>Magnoliopsida</taxon>
        <taxon>eudicotyledons</taxon>
        <taxon>Gunneridae</taxon>
        <taxon>Pentapetalae</taxon>
        <taxon>rosids</taxon>
        <taxon>fabids</taxon>
        <taxon>Fabales</taxon>
        <taxon>Fabaceae</taxon>
        <taxon>Papilionoideae</taxon>
        <taxon>50 kb inversion clade</taxon>
        <taxon>genistoids sensu lato</taxon>
        <taxon>core genistoids</taxon>
        <taxon>Crotalarieae</taxon>
        <taxon>Crotalaria</taxon>
    </lineage>
</organism>
<keyword evidence="3" id="KW-1185">Reference proteome</keyword>
<comment type="caution">
    <text evidence="2">The sequence shown here is derived from an EMBL/GenBank/DDBJ whole genome shotgun (WGS) entry which is preliminary data.</text>
</comment>
<evidence type="ECO:0000313" key="2">
    <source>
        <dbReference type="EMBL" id="KAK7291343.1"/>
    </source>
</evidence>
<evidence type="ECO:0000256" key="1">
    <source>
        <dbReference type="SAM" id="Phobius"/>
    </source>
</evidence>
<dbReference type="AlphaFoldDB" id="A0AAN9J4P1"/>
<keyword evidence="1" id="KW-0812">Transmembrane</keyword>
<feature type="transmembrane region" description="Helical" evidence="1">
    <location>
        <begin position="15"/>
        <end position="35"/>
    </location>
</feature>